<dbReference type="RefSeq" id="WP_115214931.1">
    <property type="nucleotide sequence ID" value="NZ_QKWJ01000057.1"/>
</dbReference>
<dbReference type="InterPro" id="IPR010127">
    <property type="entry name" value="Phasin_subfam-1"/>
</dbReference>
<dbReference type="AlphaFoldDB" id="A0A370NM45"/>
<dbReference type="EMBL" id="QKWJ01000057">
    <property type="protein sequence ID" value="RDK06677.1"/>
    <property type="molecule type" value="Genomic_DNA"/>
</dbReference>
<organism evidence="2 3">
    <name type="scientific">Cupriavidus lacunae</name>
    <dbReference type="NCBI Taxonomy" id="2666307"/>
    <lineage>
        <taxon>Bacteria</taxon>
        <taxon>Pseudomonadati</taxon>
        <taxon>Pseudomonadota</taxon>
        <taxon>Betaproteobacteria</taxon>
        <taxon>Burkholderiales</taxon>
        <taxon>Burkholderiaceae</taxon>
        <taxon>Cupriavidus</taxon>
    </lineage>
</organism>
<dbReference type="Pfam" id="PF09361">
    <property type="entry name" value="Phasin_2"/>
    <property type="match status" value="1"/>
</dbReference>
<evidence type="ECO:0000259" key="1">
    <source>
        <dbReference type="Pfam" id="PF09361"/>
    </source>
</evidence>
<dbReference type="Proteomes" id="UP000255165">
    <property type="component" value="Unassembled WGS sequence"/>
</dbReference>
<proteinExistence type="predicted"/>
<dbReference type="InterPro" id="IPR018968">
    <property type="entry name" value="Phasin"/>
</dbReference>
<sequence>MTQWSPEQFIKVQMAGIETLTGLTGKAFEGFEKLLELNLQTMRTALSETREGARKALAVKDPKDFVELQIELFQPAADSALAYRRQLHDSLTAMRAEFEKVVEVQYAVGKRELQGFIDSAVSNAPTGSAPPLAAWQETVKATTAFFESMQTTAKQAAQVAESSFNTAAETASKGMRRRAAQAVQAAAK</sequence>
<reference evidence="3" key="1">
    <citation type="submission" date="2018-06" db="EMBL/GenBank/DDBJ databases">
        <authorList>
            <person name="Feng T."/>
            <person name="Jeon C.O."/>
        </authorList>
    </citation>
    <scope>NUCLEOTIDE SEQUENCE [LARGE SCALE GENOMIC DNA]</scope>
    <source>
        <strain evidence="3">S23</strain>
    </source>
</reference>
<feature type="domain" description="Phasin" evidence="1">
    <location>
        <begin position="7"/>
        <end position="105"/>
    </location>
</feature>
<name>A0A370NM45_9BURK</name>
<evidence type="ECO:0000313" key="3">
    <source>
        <dbReference type="Proteomes" id="UP000255165"/>
    </source>
</evidence>
<comment type="caution">
    <text evidence="2">The sequence shown here is derived from an EMBL/GenBank/DDBJ whole genome shotgun (WGS) entry which is preliminary data.</text>
</comment>
<protein>
    <submittedName>
        <fullName evidence="2">Phasin family protein</fullName>
    </submittedName>
</protein>
<dbReference type="NCBIfam" id="TIGR01841">
    <property type="entry name" value="phasin"/>
    <property type="match status" value="1"/>
</dbReference>
<gene>
    <name evidence="2" type="ORF">DN412_30225</name>
</gene>
<accession>A0A370NM45</accession>
<keyword evidence="3" id="KW-1185">Reference proteome</keyword>
<evidence type="ECO:0000313" key="2">
    <source>
        <dbReference type="EMBL" id="RDK06677.1"/>
    </source>
</evidence>